<evidence type="ECO:0000256" key="1">
    <source>
        <dbReference type="SAM" id="MobiDB-lite"/>
    </source>
</evidence>
<protein>
    <submittedName>
        <fullName evidence="3">Uncharacterized protein</fullName>
    </submittedName>
</protein>
<feature type="transmembrane region" description="Helical" evidence="2">
    <location>
        <begin position="12"/>
        <end position="37"/>
    </location>
</feature>
<keyword evidence="2" id="KW-0812">Transmembrane</keyword>
<evidence type="ECO:0000313" key="4">
    <source>
        <dbReference type="Proteomes" id="UP000578531"/>
    </source>
</evidence>
<feature type="compositionally biased region" description="Basic residues" evidence="1">
    <location>
        <begin position="190"/>
        <end position="201"/>
    </location>
</feature>
<reference evidence="3 4" key="1">
    <citation type="journal article" date="2020" name="Genomics">
        <title>Complete, high-quality genomes from long-read metagenomic sequencing of two wolf lichen thalli reveals enigmatic genome architecture.</title>
        <authorList>
            <person name="McKenzie S.K."/>
            <person name="Walston R.F."/>
            <person name="Allen J.L."/>
        </authorList>
    </citation>
    <scope>NUCLEOTIDE SEQUENCE [LARGE SCALE GENOMIC DNA]</scope>
    <source>
        <strain evidence="3">WasteWater2</strain>
    </source>
</reference>
<dbReference type="GeneID" id="59286226"/>
<dbReference type="Proteomes" id="UP000578531">
    <property type="component" value="Unassembled WGS sequence"/>
</dbReference>
<organism evidence="3 4">
    <name type="scientific">Letharia columbiana</name>
    <dbReference type="NCBI Taxonomy" id="112416"/>
    <lineage>
        <taxon>Eukaryota</taxon>
        <taxon>Fungi</taxon>
        <taxon>Dikarya</taxon>
        <taxon>Ascomycota</taxon>
        <taxon>Pezizomycotina</taxon>
        <taxon>Lecanoromycetes</taxon>
        <taxon>OSLEUM clade</taxon>
        <taxon>Lecanoromycetidae</taxon>
        <taxon>Lecanorales</taxon>
        <taxon>Lecanorineae</taxon>
        <taxon>Parmeliaceae</taxon>
        <taxon>Letharia</taxon>
    </lineage>
</organism>
<dbReference type="EMBL" id="JACCJC010000015">
    <property type="protein sequence ID" value="KAF6237094.1"/>
    <property type="molecule type" value="Genomic_DNA"/>
</dbReference>
<keyword evidence="4" id="KW-1185">Reference proteome</keyword>
<comment type="caution">
    <text evidence="3">The sequence shown here is derived from an EMBL/GenBank/DDBJ whole genome shotgun (WGS) entry which is preliminary data.</text>
</comment>
<keyword evidence="2" id="KW-1133">Transmembrane helix</keyword>
<sequence>MGSDSLATYAIVLILCFGIPFLILVVCCGLVWCGFWVNVGCGGILHCCRRARERREDHRQGRRLRMLQQEEERRERRSEQETERRLKRQHREWIAAERCSQGAQHTQRPMIEYPASTRVPLSAVASSHLFNNRSPQGTLGASAGVPSSNSLDGHAPMTTSGGSRVIAWVRRSTPGLPTDSRCQASYTSRLSRRRLQRRNRSHSLTAWLQPGSPTASRGSLDPVAAPAPAHTVPSFRLERQSQTSIVLASNRSNRSSHHRLLGEA</sequence>
<dbReference type="RefSeq" id="XP_037166422.1">
    <property type="nucleotide sequence ID" value="XM_037306484.1"/>
</dbReference>
<gene>
    <name evidence="3" type="ORF">HO173_004562</name>
</gene>
<name>A0A8H6FYG1_9LECA</name>
<accession>A0A8H6FYG1</accession>
<evidence type="ECO:0000256" key="2">
    <source>
        <dbReference type="SAM" id="Phobius"/>
    </source>
</evidence>
<proteinExistence type="predicted"/>
<keyword evidence="2" id="KW-0472">Membrane</keyword>
<feature type="region of interest" description="Disordered" evidence="1">
    <location>
        <begin position="174"/>
        <end position="227"/>
    </location>
</feature>
<dbReference type="AlphaFoldDB" id="A0A8H6FYG1"/>
<evidence type="ECO:0000313" key="3">
    <source>
        <dbReference type="EMBL" id="KAF6237094.1"/>
    </source>
</evidence>